<dbReference type="HOGENOM" id="CLU_3149378_0_0_10"/>
<name>B6VVK4_9BACT</name>
<dbReference type="AlphaFoldDB" id="B6VVK4"/>
<reference evidence="1 2" key="1">
    <citation type="submission" date="2008-10" db="EMBL/GenBank/DDBJ databases">
        <title>Draft genome sequence of Bacteroides dorei (DSM 17855).</title>
        <authorList>
            <person name="Sudarsanam P."/>
            <person name="Ley R."/>
            <person name="Guruge J."/>
            <person name="Turnbaugh P.J."/>
            <person name="Mahowald M."/>
            <person name="Liep D."/>
            <person name="Gordon J."/>
        </authorList>
    </citation>
    <scope>NUCLEOTIDE SEQUENCE [LARGE SCALE GENOMIC DNA]</scope>
    <source>
        <strain evidence="1 2">DSM 17855</strain>
    </source>
</reference>
<evidence type="ECO:0000313" key="2">
    <source>
        <dbReference type="Proteomes" id="UP000004849"/>
    </source>
</evidence>
<proteinExistence type="predicted"/>
<accession>B6VVK4</accession>
<dbReference type="Proteomes" id="UP000004849">
    <property type="component" value="Unassembled WGS sequence"/>
</dbReference>
<evidence type="ECO:0000313" key="1">
    <source>
        <dbReference type="EMBL" id="EEB26290.1"/>
    </source>
</evidence>
<organism evidence="1 2">
    <name type="scientific">Phocaeicola dorei DSM 17855</name>
    <dbReference type="NCBI Taxonomy" id="483217"/>
    <lineage>
        <taxon>Bacteria</taxon>
        <taxon>Pseudomonadati</taxon>
        <taxon>Bacteroidota</taxon>
        <taxon>Bacteroidia</taxon>
        <taxon>Bacteroidales</taxon>
        <taxon>Bacteroidaceae</taxon>
        <taxon>Phocaeicola</taxon>
    </lineage>
</organism>
<protein>
    <submittedName>
        <fullName evidence="1">Uncharacterized protein</fullName>
    </submittedName>
</protein>
<gene>
    <name evidence="1" type="ORF">BACDOR_01312</name>
</gene>
<sequence length="48" mass="5604">MLPLLKNFRREKAEKNFLVQARANKSLNVKSIKKTTYFALPPLPHIHT</sequence>
<dbReference type="EMBL" id="ABWZ01000025">
    <property type="protein sequence ID" value="EEB26290.1"/>
    <property type="molecule type" value="Genomic_DNA"/>
</dbReference>
<reference evidence="1 2" key="2">
    <citation type="submission" date="2008-10" db="EMBL/GenBank/DDBJ databases">
        <authorList>
            <person name="Fulton L."/>
            <person name="Clifton S."/>
            <person name="Fulton B."/>
            <person name="Xu J."/>
            <person name="Minx P."/>
            <person name="Pepin K.H."/>
            <person name="Johnson M."/>
            <person name="Thiruvilangam P."/>
            <person name="Bhonagiri V."/>
            <person name="Nash W.E."/>
            <person name="Mardis E.R."/>
            <person name="Wilson R.K."/>
        </authorList>
    </citation>
    <scope>NUCLEOTIDE SEQUENCE [LARGE SCALE GENOMIC DNA]</scope>
    <source>
        <strain evidence="1 2">DSM 17855</strain>
    </source>
</reference>